<keyword evidence="3" id="KW-1185">Reference proteome</keyword>
<dbReference type="RefSeq" id="WP_165266717.1">
    <property type="nucleotide sequence ID" value="NZ_JAAKZY010000184.1"/>
</dbReference>
<comment type="caution">
    <text evidence="2">The sequence shown here is derived from an EMBL/GenBank/DDBJ whole genome shotgun (WGS) entry which is preliminary data.</text>
</comment>
<protein>
    <submittedName>
        <fullName evidence="2">Uncharacterized protein</fullName>
    </submittedName>
</protein>
<dbReference type="SUPFAM" id="SSF52096">
    <property type="entry name" value="ClpP/crotonase"/>
    <property type="match status" value="1"/>
</dbReference>
<dbReference type="Gene3D" id="1.10.12.10">
    <property type="entry name" value="Lyase 2-enoyl-coa Hydratase, Chain A, domain 2"/>
    <property type="match status" value="1"/>
</dbReference>
<evidence type="ECO:0000256" key="1">
    <source>
        <dbReference type="ARBA" id="ARBA00005254"/>
    </source>
</evidence>
<evidence type="ECO:0000313" key="3">
    <source>
        <dbReference type="Proteomes" id="UP000472335"/>
    </source>
</evidence>
<dbReference type="InterPro" id="IPR014748">
    <property type="entry name" value="Enoyl-CoA_hydra_C"/>
</dbReference>
<proteinExistence type="inferred from homology"/>
<dbReference type="AlphaFoldDB" id="A0A6G4VGZ0"/>
<name>A0A6G4VGZ0_9ACTN</name>
<reference evidence="2 3" key="1">
    <citation type="submission" date="2020-02" db="EMBL/GenBank/DDBJ databases">
        <title>Whole-genome analyses of novel actinobacteria.</title>
        <authorList>
            <person name="Sahin N."/>
            <person name="Gencbay T."/>
        </authorList>
    </citation>
    <scope>NUCLEOTIDE SEQUENCE [LARGE SCALE GENOMIC DNA]</scope>
    <source>
        <strain evidence="2 3">HC44</strain>
    </source>
</reference>
<accession>A0A6G4VGZ0</accession>
<dbReference type="EMBL" id="JAAKZY010000184">
    <property type="protein sequence ID" value="NGO13356.1"/>
    <property type="molecule type" value="Genomic_DNA"/>
</dbReference>
<comment type="similarity">
    <text evidence="1">Belongs to the enoyl-CoA hydratase/isomerase family.</text>
</comment>
<organism evidence="2 3">
    <name type="scientific">Streptomyces scabichelini</name>
    <dbReference type="NCBI Taxonomy" id="2711217"/>
    <lineage>
        <taxon>Bacteria</taxon>
        <taxon>Bacillati</taxon>
        <taxon>Actinomycetota</taxon>
        <taxon>Actinomycetes</taxon>
        <taxon>Kitasatosporales</taxon>
        <taxon>Streptomycetaceae</taxon>
        <taxon>Streptomyces</taxon>
    </lineage>
</organism>
<gene>
    <name evidence="2" type="ORF">G5C60_38610</name>
</gene>
<dbReference type="InterPro" id="IPR029045">
    <property type="entry name" value="ClpP/crotonase-like_dom_sf"/>
</dbReference>
<sequence>MSDRTSGAAVLVEDDGPVRVLTLHPPGCHDAPDLTAPSSIAETKRTLASWSAELDAVLAEEVRAQPRLLAGADFAEGSAAFLAGRAPRFTGPTTTE</sequence>
<dbReference type="Proteomes" id="UP000472335">
    <property type="component" value="Unassembled WGS sequence"/>
</dbReference>
<evidence type="ECO:0000313" key="2">
    <source>
        <dbReference type="EMBL" id="NGO13356.1"/>
    </source>
</evidence>